<protein>
    <recommendedName>
        <fullName evidence="4">Archaeal Type IV pilin N-terminal domain-containing protein</fullName>
    </recommendedName>
</protein>
<evidence type="ECO:0008006" key="4">
    <source>
        <dbReference type="Google" id="ProtNLM"/>
    </source>
</evidence>
<feature type="transmembrane region" description="Helical" evidence="1">
    <location>
        <begin position="21"/>
        <end position="42"/>
    </location>
</feature>
<accession>A0A0E3LG84</accession>
<keyword evidence="1" id="KW-1133">Transmembrane helix</keyword>
<organism evidence="2 3">
    <name type="scientific">Methanosarcina mazei WWM610</name>
    <dbReference type="NCBI Taxonomy" id="1434117"/>
    <lineage>
        <taxon>Archaea</taxon>
        <taxon>Methanobacteriati</taxon>
        <taxon>Methanobacteriota</taxon>
        <taxon>Stenosarchaea group</taxon>
        <taxon>Methanomicrobia</taxon>
        <taxon>Methanosarcinales</taxon>
        <taxon>Methanosarcinaceae</taxon>
        <taxon>Methanosarcina</taxon>
    </lineage>
</organism>
<dbReference type="Pfam" id="PF23960">
    <property type="entry name" value="DUF7289"/>
    <property type="match status" value="1"/>
</dbReference>
<name>A0A0E3LG84_METMZ</name>
<gene>
    <name evidence="2" type="ORF">MSMAW_3085</name>
</gene>
<dbReference type="InterPro" id="IPR055713">
    <property type="entry name" value="DUF7289"/>
</dbReference>
<evidence type="ECO:0000313" key="2">
    <source>
        <dbReference type="EMBL" id="AKB42076.1"/>
    </source>
</evidence>
<dbReference type="Proteomes" id="UP000033058">
    <property type="component" value="Chromosome"/>
</dbReference>
<keyword evidence="1" id="KW-0472">Membrane</keyword>
<proteinExistence type="predicted"/>
<dbReference type="AlphaFoldDB" id="A0A0E3LG84"/>
<reference evidence="2 3" key="1">
    <citation type="submission" date="2014-07" db="EMBL/GenBank/DDBJ databases">
        <title>Methanogenic archaea and the global carbon cycle.</title>
        <authorList>
            <person name="Henriksen J.R."/>
            <person name="Luke J."/>
            <person name="Reinhart S."/>
            <person name="Benedict M.N."/>
            <person name="Youngblut N.D."/>
            <person name="Metcalf M.E."/>
            <person name="Whitaker R.J."/>
            <person name="Metcalf W.W."/>
        </authorList>
    </citation>
    <scope>NUCLEOTIDE SEQUENCE [LARGE SCALE GENOMIC DNA]</scope>
    <source>
        <strain evidence="2 3">WWM610</strain>
    </source>
</reference>
<dbReference type="PATRIC" id="fig|1434117.4.peg.3902"/>
<dbReference type="EMBL" id="CP009509">
    <property type="protein sequence ID" value="AKB42076.1"/>
    <property type="molecule type" value="Genomic_DNA"/>
</dbReference>
<sequence>MNQGTKVNEMSRKSLLKSESAAAIAIAAVLLLGLAFTMISVVKLNHAPEWKIDAERDYSYDAWGNMEDVKNRIDLFTRFMDSNSNYSGYGLSATVPFSMGGGDVPVFEPSKSNSKLSVNNEEYTMNITLANHSFPHTIDCGGVTYYSENRQYPDQIFRYENGALIMAQGESSQMKRKPSFDIQKIDNENYVITINAINLTGETTSVSSSTLAALRLTGCSINPILNSSTDYLNESINSFNLSICTRYTDAWATYLNDTAKEAGLEYGTDYQITYPDSGCVCLSFLPTGNNYSIYVNKTIIGAELGTGSGMDIGNTSDSEPDEDEDESVMKVGTWYTFELSDNGTAILPLRDYKPGFVFPASSGVNVKLENYDNNYPTNEFNYSMATSFEDTFRFNSFADFNSKPNSATIRMIYKLDYSSTSVTRNIAENNPEHAVLVGNNNGKDWYLYSETTPINIIDPSDLTFYLKIDEKNGKNFHIDYLAVRLN</sequence>
<evidence type="ECO:0000256" key="1">
    <source>
        <dbReference type="SAM" id="Phobius"/>
    </source>
</evidence>
<dbReference type="HOGENOM" id="CLU_542523_0_0_2"/>
<keyword evidence="1" id="KW-0812">Transmembrane</keyword>
<evidence type="ECO:0000313" key="3">
    <source>
        <dbReference type="Proteomes" id="UP000033058"/>
    </source>
</evidence>